<sequence length="150" mass="16297">MAGGGRSSTTRLHGLRDCRTTRRTHADRLRSDIDEDDATMNLGIYTALSGPDRTSGDWAPNLHFDLSFDPDRVGRLVVLQASIDYGHLRMGGGDLPAISLETAVWSFHSCSAVHNLPWQFVSSQASNTPSIPSRFNACDLIFGLVPVGQA</sequence>
<evidence type="ECO:0000313" key="2">
    <source>
        <dbReference type="Proteomes" id="UP000248961"/>
    </source>
</evidence>
<protein>
    <submittedName>
        <fullName evidence="1">Uncharacterized protein</fullName>
    </submittedName>
</protein>
<reference evidence="1 2" key="1">
    <citation type="submission" date="2018-02" db="EMBL/GenBank/DDBJ databases">
        <title>The genomes of Aspergillus section Nigri reveals drivers in fungal speciation.</title>
        <authorList>
            <consortium name="DOE Joint Genome Institute"/>
            <person name="Vesth T.C."/>
            <person name="Nybo J."/>
            <person name="Theobald S."/>
            <person name="Brandl J."/>
            <person name="Frisvad J.C."/>
            <person name="Nielsen K.F."/>
            <person name="Lyhne E.K."/>
            <person name="Kogle M.E."/>
            <person name="Kuo A."/>
            <person name="Riley R."/>
            <person name="Clum A."/>
            <person name="Nolan M."/>
            <person name="Lipzen A."/>
            <person name="Salamov A."/>
            <person name="Henrissat B."/>
            <person name="Wiebenga A."/>
            <person name="De vries R.P."/>
            <person name="Grigoriev I.V."/>
            <person name="Mortensen U.H."/>
            <person name="Andersen M.R."/>
            <person name="Baker S.E."/>
        </authorList>
    </citation>
    <scope>NUCLEOTIDE SEQUENCE [LARGE SCALE GENOMIC DNA]</scope>
    <source>
        <strain evidence="1 2">CBS 101889</strain>
    </source>
</reference>
<gene>
    <name evidence="1" type="ORF">BO97DRAFT_425990</name>
</gene>
<keyword evidence="2" id="KW-1185">Reference proteome</keyword>
<name>A0A395HU51_ASPHC</name>
<dbReference type="EMBL" id="KZ824291">
    <property type="protein sequence ID" value="RAL11039.1"/>
    <property type="molecule type" value="Genomic_DNA"/>
</dbReference>
<accession>A0A395HU51</accession>
<dbReference type="Proteomes" id="UP000248961">
    <property type="component" value="Unassembled WGS sequence"/>
</dbReference>
<dbReference type="VEuPathDB" id="FungiDB:BO97DRAFT_425990"/>
<evidence type="ECO:0000313" key="1">
    <source>
        <dbReference type="EMBL" id="RAL11039.1"/>
    </source>
</evidence>
<dbReference type="AlphaFoldDB" id="A0A395HU51"/>
<proteinExistence type="predicted"/>
<organism evidence="1 2">
    <name type="scientific">Aspergillus homomorphus (strain CBS 101889)</name>
    <dbReference type="NCBI Taxonomy" id="1450537"/>
    <lineage>
        <taxon>Eukaryota</taxon>
        <taxon>Fungi</taxon>
        <taxon>Dikarya</taxon>
        <taxon>Ascomycota</taxon>
        <taxon>Pezizomycotina</taxon>
        <taxon>Eurotiomycetes</taxon>
        <taxon>Eurotiomycetidae</taxon>
        <taxon>Eurotiales</taxon>
        <taxon>Aspergillaceae</taxon>
        <taxon>Aspergillus</taxon>
        <taxon>Aspergillus subgen. Circumdati</taxon>
    </lineage>
</organism>
<dbReference type="GeneID" id="37201395"/>
<dbReference type="RefSeq" id="XP_025550193.1">
    <property type="nucleotide sequence ID" value="XM_025697106.1"/>
</dbReference>